<dbReference type="GO" id="GO:0006355">
    <property type="term" value="P:regulation of DNA-templated transcription"/>
    <property type="evidence" value="ECO:0007669"/>
    <property type="project" value="InterPro"/>
</dbReference>
<protein>
    <submittedName>
        <fullName evidence="3">DUF1778 domain-containing protein</fullName>
    </submittedName>
</protein>
<dbReference type="Gene3D" id="1.20.5.780">
    <property type="entry name" value="Single helix bin"/>
    <property type="match status" value="1"/>
</dbReference>
<dbReference type="AlphaFoldDB" id="A0A845U3L1"/>
<organism evidence="3">
    <name type="scientific">Acidithiobacillus ferrianus</name>
    <dbReference type="NCBI Taxonomy" id="2678518"/>
    <lineage>
        <taxon>Bacteria</taxon>
        <taxon>Pseudomonadati</taxon>
        <taxon>Pseudomonadota</taxon>
        <taxon>Acidithiobacillia</taxon>
        <taxon>Acidithiobacillales</taxon>
        <taxon>Acidithiobacillaceae</taxon>
        <taxon>Acidithiobacillus</taxon>
    </lineage>
</organism>
<dbReference type="SUPFAM" id="SSF47598">
    <property type="entry name" value="Ribbon-helix-helix"/>
    <property type="match status" value="1"/>
</dbReference>
<comment type="similarity">
    <text evidence="2">Belongs to the TacA antitoxin family.</text>
</comment>
<name>A0A845U3L1_9PROT</name>
<evidence type="ECO:0000256" key="2">
    <source>
        <dbReference type="ARBA" id="ARBA00049988"/>
    </source>
</evidence>
<accession>A0A845U3L1</accession>
<dbReference type="Pfam" id="PF08681">
    <property type="entry name" value="TacA1"/>
    <property type="match status" value="1"/>
</dbReference>
<sequence length="86" mass="9517">MSTTLETARINLRAITEIKAFIARATALMGTTASSFMLQNVHDAVRKVVTEHETLRLSQSVFQAFIRISEQSPAPNAALQSLMARR</sequence>
<dbReference type="InterPro" id="IPR010985">
    <property type="entry name" value="Ribbon_hlx_hlx"/>
</dbReference>
<dbReference type="RefSeq" id="WP_163097458.1">
    <property type="nucleotide sequence ID" value="NZ_CP127523.1"/>
</dbReference>
<evidence type="ECO:0000313" key="3">
    <source>
        <dbReference type="EMBL" id="NDU42222.1"/>
    </source>
</evidence>
<reference evidence="3" key="1">
    <citation type="submission" date="2019-11" db="EMBL/GenBank/DDBJ databases">
        <title>Acidithiobacillus ferrianus sp. nov.: a facultatively anaerobic and extremely acidophilic chemolithoautotroph.</title>
        <authorList>
            <person name="Norris P.R."/>
            <person name="Falagan C."/>
            <person name="Moya-Beltran A."/>
            <person name="Castro M."/>
            <person name="Quatrini R."/>
            <person name="Johnson D.B."/>
        </authorList>
    </citation>
    <scope>NUCLEOTIDE SEQUENCE [LARGE SCALE GENOMIC DNA]</scope>
    <source>
        <strain evidence="3">MG</strain>
    </source>
</reference>
<dbReference type="EMBL" id="WNJL01000023">
    <property type="protein sequence ID" value="NDU42222.1"/>
    <property type="molecule type" value="Genomic_DNA"/>
</dbReference>
<gene>
    <name evidence="3" type="ORF">GL267_06055</name>
</gene>
<dbReference type="PANTHER" id="PTHR35401:SF2">
    <property type="entry name" value="ABC-TYPE TRANSPORT SYSTEM"/>
    <property type="match status" value="1"/>
</dbReference>
<keyword evidence="1" id="KW-1277">Toxin-antitoxin system</keyword>
<dbReference type="PANTHER" id="PTHR35401">
    <property type="entry name" value="COPG FAMILY HELIX-TURN-HELIX PROTEIN-RELATED-RELATED"/>
    <property type="match status" value="1"/>
</dbReference>
<evidence type="ECO:0000256" key="1">
    <source>
        <dbReference type="ARBA" id="ARBA00022649"/>
    </source>
</evidence>
<dbReference type="InterPro" id="IPR014795">
    <property type="entry name" value="TacA_1-like"/>
</dbReference>
<comment type="caution">
    <text evidence="3">The sequence shown here is derived from an EMBL/GenBank/DDBJ whole genome shotgun (WGS) entry which is preliminary data.</text>
</comment>
<proteinExistence type="inferred from homology"/>